<keyword evidence="4" id="KW-1185">Reference proteome</keyword>
<dbReference type="HOGENOM" id="CLU_1107960_0_0_1"/>
<reference evidence="3" key="1">
    <citation type="submission" date="2007-07" db="EMBL/GenBank/DDBJ databases">
        <title>PCAP assembly of the Caenorhabditis remanei genome.</title>
        <authorList>
            <consortium name="The Caenorhabditis remanei Sequencing Consortium"/>
            <person name="Wilson R.K."/>
        </authorList>
    </citation>
    <scope>NUCLEOTIDE SEQUENCE [LARGE SCALE GENOMIC DNA]</scope>
    <source>
        <strain evidence="3">PB4641</strain>
    </source>
</reference>
<dbReference type="Proteomes" id="UP000008281">
    <property type="component" value="Unassembled WGS sequence"/>
</dbReference>
<dbReference type="RefSeq" id="XP_003105566.2">
    <property type="nucleotide sequence ID" value="XM_003105518.2"/>
</dbReference>
<dbReference type="AlphaFoldDB" id="E3ME06"/>
<gene>
    <name evidence="3" type="ORF">CRE_22413</name>
</gene>
<sequence length="251" mass="28833">MNRPAEGGEEHGQVKKVCTGLERPEKPNKEPLDMNDTKKYPLLSVHYEEKIEALGTDAEISEEVKHLAKLASYHQCRAMLLSRQIGNTYFEPVVHKKSLAAEDCVLCATEALHERGFCKNLTNTKRFSMTFDKLNQSYINSLKEWHRLDVEVPARHFRDQQVTRYNRFGTAFEHLAQTGTFVVEDLHKKLADMATEMNQEYRELRGRLEQKANDDVNTVLKRRTVAIEGYRQGCAEMDAKIRAAAASEMEE</sequence>
<evidence type="ECO:0000256" key="1">
    <source>
        <dbReference type="SAM" id="Coils"/>
    </source>
</evidence>
<dbReference type="GeneID" id="9817251"/>
<organism evidence="4">
    <name type="scientific">Caenorhabditis remanei</name>
    <name type="common">Caenorhabditis vulgaris</name>
    <dbReference type="NCBI Taxonomy" id="31234"/>
    <lineage>
        <taxon>Eukaryota</taxon>
        <taxon>Metazoa</taxon>
        <taxon>Ecdysozoa</taxon>
        <taxon>Nematoda</taxon>
        <taxon>Chromadorea</taxon>
        <taxon>Rhabditida</taxon>
        <taxon>Rhabditina</taxon>
        <taxon>Rhabditomorpha</taxon>
        <taxon>Rhabditoidea</taxon>
        <taxon>Rhabditidae</taxon>
        <taxon>Peloderinae</taxon>
        <taxon>Caenorhabditis</taxon>
    </lineage>
</organism>
<keyword evidence="1" id="KW-0175">Coiled coil</keyword>
<evidence type="ECO:0000256" key="2">
    <source>
        <dbReference type="SAM" id="MobiDB-lite"/>
    </source>
</evidence>
<feature type="coiled-coil region" evidence="1">
    <location>
        <begin position="183"/>
        <end position="214"/>
    </location>
</feature>
<feature type="region of interest" description="Disordered" evidence="2">
    <location>
        <begin position="1"/>
        <end position="35"/>
    </location>
</feature>
<accession>E3ME06</accession>
<dbReference type="KEGG" id="crq:GCK72_025740"/>
<feature type="compositionally biased region" description="Basic and acidic residues" evidence="2">
    <location>
        <begin position="1"/>
        <end position="13"/>
    </location>
</feature>
<evidence type="ECO:0000313" key="3">
    <source>
        <dbReference type="EMBL" id="EFO99484.1"/>
    </source>
</evidence>
<feature type="compositionally biased region" description="Basic and acidic residues" evidence="2">
    <location>
        <begin position="22"/>
        <end position="35"/>
    </location>
</feature>
<name>E3ME06_CAERE</name>
<proteinExistence type="predicted"/>
<dbReference type="EMBL" id="DS268438">
    <property type="protein sequence ID" value="EFO99484.1"/>
    <property type="molecule type" value="Genomic_DNA"/>
</dbReference>
<dbReference type="OMA" id="HERGFCK"/>
<protein>
    <submittedName>
        <fullName evidence="3">Uncharacterized protein</fullName>
    </submittedName>
</protein>
<dbReference type="CTD" id="9817251"/>
<evidence type="ECO:0000313" key="4">
    <source>
        <dbReference type="Proteomes" id="UP000008281"/>
    </source>
</evidence>